<accession>A0ACD0P3T2</accession>
<protein>
    <submittedName>
        <fullName evidence="1">Uncharacterized protein</fullName>
    </submittedName>
</protein>
<evidence type="ECO:0000313" key="1">
    <source>
        <dbReference type="EMBL" id="PWN52721.1"/>
    </source>
</evidence>
<dbReference type="Proteomes" id="UP000245626">
    <property type="component" value="Unassembled WGS sequence"/>
</dbReference>
<sequence length="313" mass="33513">MARVFSLWIFDRHCNPIYHQDWSHLHQPNSGNPLSPSSPSHQSSGGGGLASIGATFQRGASNFTASQQQQQQGGGSNVVDARRSLVAQPVSRPGRPSIPGVTRSSQPSQAATDQKPSIGGGSSRNVGLPFDEEAKLVYGVVFSLRNMVKKLGGSGESFNSYTTLTYTLGHLQTPTMYTFVILTDPIPPPSSISAGGRSSEAYSIGSSGGGGPRSTFGTGGGIPGTGGMSLKGVLLQIWKGPWLDSVTRNPLMEKGGVEREERQVEQAEDLLEQPRTFRMQRETGIDCQAFREGVERVLTQNKLFSNPSSSNWM</sequence>
<reference evidence="1 2" key="1">
    <citation type="journal article" date="2018" name="Mol. Biol. Evol.">
        <title>Broad Genomic Sampling Reveals a Smut Pathogenic Ancestry of the Fungal Clade Ustilaginomycotina.</title>
        <authorList>
            <person name="Kijpornyongpan T."/>
            <person name="Mondo S.J."/>
            <person name="Barry K."/>
            <person name="Sandor L."/>
            <person name="Lee J."/>
            <person name="Lipzen A."/>
            <person name="Pangilinan J."/>
            <person name="LaButti K."/>
            <person name="Hainaut M."/>
            <person name="Henrissat B."/>
            <person name="Grigoriev I.V."/>
            <person name="Spatafora J.W."/>
            <person name="Aime M.C."/>
        </authorList>
    </citation>
    <scope>NUCLEOTIDE SEQUENCE [LARGE SCALE GENOMIC DNA]</scope>
    <source>
        <strain evidence="1 2">SA 807</strain>
    </source>
</reference>
<keyword evidence="2" id="KW-1185">Reference proteome</keyword>
<proteinExistence type="predicted"/>
<name>A0ACD0P3T2_9BASI</name>
<dbReference type="EMBL" id="KZ819761">
    <property type="protein sequence ID" value="PWN52721.1"/>
    <property type="molecule type" value="Genomic_DNA"/>
</dbReference>
<gene>
    <name evidence="1" type="ORF">IE53DRAFT_384820</name>
</gene>
<organism evidence="1 2">
    <name type="scientific">Violaceomyces palustris</name>
    <dbReference type="NCBI Taxonomy" id="1673888"/>
    <lineage>
        <taxon>Eukaryota</taxon>
        <taxon>Fungi</taxon>
        <taxon>Dikarya</taxon>
        <taxon>Basidiomycota</taxon>
        <taxon>Ustilaginomycotina</taxon>
        <taxon>Ustilaginomycetes</taxon>
        <taxon>Violaceomycetales</taxon>
        <taxon>Violaceomycetaceae</taxon>
        <taxon>Violaceomyces</taxon>
    </lineage>
</organism>
<evidence type="ECO:0000313" key="2">
    <source>
        <dbReference type="Proteomes" id="UP000245626"/>
    </source>
</evidence>